<keyword evidence="5" id="KW-1185">Reference proteome</keyword>
<dbReference type="Gene3D" id="2.60.40.3630">
    <property type="match status" value="1"/>
</dbReference>
<dbReference type="Pfam" id="PF20578">
    <property type="entry name" value="aBig_2"/>
    <property type="match status" value="1"/>
</dbReference>
<dbReference type="InterPro" id="IPR046780">
    <property type="entry name" value="aBig_2"/>
</dbReference>
<evidence type="ECO:0000256" key="1">
    <source>
        <dbReference type="SAM" id="SignalP"/>
    </source>
</evidence>
<accession>A0A4R0GM49</accession>
<dbReference type="OrthoDB" id="9758923at2"/>
<proteinExistence type="predicted"/>
<dbReference type="EMBL" id="SJJR01000004">
    <property type="protein sequence ID" value="TCB98456.1"/>
    <property type="molecule type" value="Genomic_DNA"/>
</dbReference>
<dbReference type="SUPFAM" id="SSF75005">
    <property type="entry name" value="Arabinanase/levansucrase/invertase"/>
    <property type="match status" value="1"/>
</dbReference>
<feature type="domain" description="Atrophied bacterial Ig" evidence="3">
    <location>
        <begin position="48"/>
        <end position="132"/>
    </location>
</feature>
<keyword evidence="1" id="KW-0732">Signal</keyword>
<dbReference type="AlphaFoldDB" id="A0A4R0GM49"/>
<sequence>MTDGSRWRRNLALSSTATLVAVGLVSGGGGPVAAAPGDTAATGLAAQALDLITIPNADDVRGNVTLPTAVADAVVEWTSSDPDVVSDEANGAIAAGVVTRPPVGAEPATVTLTACATVGDSEACRAFALTVRPAVELAPFSRYGMANFARSNNHAGQQIYMATSVGNDATRWVAVNNGEIVLQSTKGMHAVRDPSIVRAPEGDKFYLVATDLNVNGNAYGWRGWDWAQSGASRYIEVWESTDLRTWSEQRHVLVAPPEAGMTFAPEAIWDPSIGAYVVYWTSSMYPTGSYFTTDRNDPNGRYPLTRNQTLYTTTRDFVTFTPARTMSNRPNHGTLDAVIVKDEADGSYHRLVTDRTSTGPGTTKYVPSCPSEDIYQERATSILAPEDDWELVASCITHSTMNTRYAEAPLLVPANPGDERGSGYYMYVDQQWAGAPSGNYMEQQLHPYWTDDLSSGEWTPIDWGQKPNYNLALGVIRHGSVFALTQAEHAALRGADLSSVSVLTPPTRTTYSVGEALDLTGLVVTADYTDGVRDEELLRGHGGYSVSGYDPTIPGEQTVTVSYTVVDVTKTASFTVDVVGPQVPVTVTAQARCVAGKAYLAVQVRNDHDAPVDVVLATAYGERSVVAVAPGANAFQQFATRAASVPAGTATVRATGTVDGHDVTTIRTTDYLAASCGG</sequence>
<feature type="signal peptide" evidence="1">
    <location>
        <begin position="1"/>
        <end position="34"/>
    </location>
</feature>
<feature type="chain" id="PRO_5020904089" evidence="1">
    <location>
        <begin position="35"/>
        <end position="678"/>
    </location>
</feature>
<dbReference type="Gene3D" id="2.115.10.20">
    <property type="entry name" value="Glycosyl hydrolase domain, family 43"/>
    <property type="match status" value="1"/>
</dbReference>
<gene>
    <name evidence="4" type="ORF">E0H26_08745</name>
</gene>
<dbReference type="InterPro" id="IPR050727">
    <property type="entry name" value="GH43_arabinanases"/>
</dbReference>
<reference evidence="4 5" key="1">
    <citation type="submission" date="2019-02" db="EMBL/GenBank/DDBJ databases">
        <title>Jishengella sp. nov., isolated from a root of Zingiber montanum.</title>
        <authorList>
            <person name="Kuncharoen N."/>
            <person name="Kudo T."/>
            <person name="Masahiro Y."/>
            <person name="Ohkuma M."/>
            <person name="Tanasupawat S."/>
        </authorList>
    </citation>
    <scope>NUCLEOTIDE SEQUENCE [LARGE SCALE GENOMIC DNA]</scope>
    <source>
        <strain evidence="4 5">PLAI 1-1</strain>
    </source>
</reference>
<dbReference type="Pfam" id="PF07523">
    <property type="entry name" value="Big_3"/>
    <property type="match status" value="1"/>
</dbReference>
<dbReference type="PANTHER" id="PTHR43301">
    <property type="entry name" value="ARABINAN ENDO-1,5-ALPHA-L-ARABINOSIDASE"/>
    <property type="match status" value="1"/>
</dbReference>
<comment type="caution">
    <text evidence="4">The sequence shown here is derived from an EMBL/GenBank/DDBJ whole genome shotgun (WGS) entry which is preliminary data.</text>
</comment>
<dbReference type="PANTHER" id="PTHR43301:SF3">
    <property type="entry name" value="ARABINAN ENDO-1,5-ALPHA-L-ARABINOSIDASE A-RELATED"/>
    <property type="match status" value="1"/>
</dbReference>
<evidence type="ECO:0000259" key="3">
    <source>
        <dbReference type="Pfam" id="PF20578"/>
    </source>
</evidence>
<evidence type="ECO:0000313" key="5">
    <source>
        <dbReference type="Proteomes" id="UP000292274"/>
    </source>
</evidence>
<organism evidence="4 5">
    <name type="scientific">Micromonospora zingiberis</name>
    <dbReference type="NCBI Taxonomy" id="2053011"/>
    <lineage>
        <taxon>Bacteria</taxon>
        <taxon>Bacillati</taxon>
        <taxon>Actinomycetota</taxon>
        <taxon>Actinomycetes</taxon>
        <taxon>Micromonosporales</taxon>
        <taxon>Micromonosporaceae</taxon>
        <taxon>Micromonospora</taxon>
    </lineage>
</organism>
<feature type="domain" description="Ig-like" evidence="2">
    <location>
        <begin position="505"/>
        <end position="578"/>
    </location>
</feature>
<dbReference type="CDD" id="cd08983">
    <property type="entry name" value="GH43_Bt3655-like"/>
    <property type="match status" value="1"/>
</dbReference>
<dbReference type="InterPro" id="IPR023296">
    <property type="entry name" value="Glyco_hydro_beta-prop_sf"/>
</dbReference>
<evidence type="ECO:0000313" key="4">
    <source>
        <dbReference type="EMBL" id="TCB98456.1"/>
    </source>
</evidence>
<dbReference type="Proteomes" id="UP000292274">
    <property type="component" value="Unassembled WGS sequence"/>
</dbReference>
<name>A0A4R0GM49_9ACTN</name>
<evidence type="ECO:0000259" key="2">
    <source>
        <dbReference type="Pfam" id="PF07523"/>
    </source>
</evidence>
<dbReference type="InterPro" id="IPR022038">
    <property type="entry name" value="Ig-like_bact"/>
</dbReference>
<protein>
    <submittedName>
        <fullName evidence="4">Uncharacterized protein</fullName>
    </submittedName>
</protein>